<dbReference type="SMART" id="SM00419">
    <property type="entry name" value="HTH_CRP"/>
    <property type="match status" value="1"/>
</dbReference>
<evidence type="ECO:0000256" key="5">
    <source>
        <dbReference type="ARBA" id="ARBA00022533"/>
    </source>
</evidence>
<sequence>MGRLLRGVTHCNAAKRGGARAPITVGIEVSMSAVFSHPPDARPEYAPRPAAIAEVGQLDRLVHRRIRRKHMLYRAGQPARAAFLVHAGLFRCTVLDAHGRERVTGFPLRGDVLGVECLHAPRYVADVMALDIADVIELPRAELLDPTRALLPHVAAAMAEARERDWTWMLALHTLDAEQRVAQFLLDHAARLESMGFSPRRIVLRMTRADIGSFLDMASESVARSMTRLDSAGLIRVSCRDVEIADEAALRRLLEPPGEGSRRTRPPPVLH</sequence>
<dbReference type="GO" id="GO:0003824">
    <property type="term" value="F:catalytic activity"/>
    <property type="evidence" value="ECO:0007669"/>
    <property type="project" value="UniProtKB-KW"/>
</dbReference>
<evidence type="ECO:0000256" key="12">
    <source>
        <dbReference type="ARBA" id="ARBA00031697"/>
    </source>
</evidence>
<dbReference type="SMART" id="SM00100">
    <property type="entry name" value="cNMP"/>
    <property type="match status" value="1"/>
</dbReference>
<keyword evidence="5" id="KW-0021">Allosteric enzyme</keyword>
<evidence type="ECO:0000313" key="14">
    <source>
        <dbReference type="EMBL" id="TZF84200.1"/>
    </source>
</evidence>
<evidence type="ECO:0000259" key="13">
    <source>
        <dbReference type="PROSITE" id="PS51063"/>
    </source>
</evidence>
<keyword evidence="11" id="KW-0804">Transcription</keyword>
<protein>
    <recommendedName>
        <fullName evidence="3">CRP-like protein Clp</fullName>
    </recommendedName>
    <alternativeName>
        <fullName evidence="12">Catabolite activation-like protein</fullName>
    </alternativeName>
</protein>
<evidence type="ECO:0000256" key="7">
    <source>
        <dbReference type="ARBA" id="ARBA00023015"/>
    </source>
</evidence>
<proteinExistence type="predicted"/>
<dbReference type="InterPro" id="IPR014710">
    <property type="entry name" value="RmlC-like_jellyroll"/>
</dbReference>
<dbReference type="Gene3D" id="1.10.10.10">
    <property type="entry name" value="Winged helix-like DNA-binding domain superfamily/Winged helix DNA-binding domain"/>
    <property type="match status" value="1"/>
</dbReference>
<feature type="domain" description="HTH crp-type" evidence="13">
    <location>
        <begin position="175"/>
        <end position="248"/>
    </location>
</feature>
<comment type="subcellular location">
    <subcellularLocation>
        <location evidence="1">Cytoplasm</location>
    </subcellularLocation>
</comment>
<dbReference type="PRINTS" id="PR00034">
    <property type="entry name" value="HTHCRP"/>
</dbReference>
<dbReference type="InterPro" id="IPR036388">
    <property type="entry name" value="WH-like_DNA-bd_sf"/>
</dbReference>
<dbReference type="GO" id="GO:0005737">
    <property type="term" value="C:cytoplasm"/>
    <property type="evidence" value="ECO:0007669"/>
    <property type="project" value="UniProtKB-SubCell"/>
</dbReference>
<reference evidence="14 15" key="1">
    <citation type="submission" date="2019-08" db="EMBL/GenBank/DDBJ databases">
        <title>Draft genome sequence of Lysobacter sp. UKS-15.</title>
        <authorList>
            <person name="Im W.-T."/>
        </authorList>
    </citation>
    <scope>NUCLEOTIDE SEQUENCE [LARGE SCALE GENOMIC DNA]</scope>
    <source>
        <strain evidence="14 15">UKS-15</strain>
    </source>
</reference>
<dbReference type="InterPro" id="IPR012318">
    <property type="entry name" value="HTH_CRP"/>
</dbReference>
<evidence type="ECO:0000256" key="2">
    <source>
        <dbReference type="ARBA" id="ARBA00011738"/>
    </source>
</evidence>
<evidence type="ECO:0000256" key="6">
    <source>
        <dbReference type="ARBA" id="ARBA00022636"/>
    </source>
</evidence>
<evidence type="ECO:0000256" key="1">
    <source>
        <dbReference type="ARBA" id="ARBA00004496"/>
    </source>
</evidence>
<dbReference type="Pfam" id="PF00027">
    <property type="entry name" value="cNMP_binding"/>
    <property type="match status" value="1"/>
</dbReference>
<dbReference type="Proteomes" id="UP000323164">
    <property type="component" value="Unassembled WGS sequence"/>
</dbReference>
<keyword evidence="15" id="KW-1185">Reference proteome</keyword>
<dbReference type="InterPro" id="IPR036390">
    <property type="entry name" value="WH_DNA-bd_sf"/>
</dbReference>
<dbReference type="GO" id="GO:0003677">
    <property type="term" value="F:DNA binding"/>
    <property type="evidence" value="ECO:0007669"/>
    <property type="project" value="UniProtKB-KW"/>
</dbReference>
<dbReference type="CDD" id="cd00038">
    <property type="entry name" value="CAP_ED"/>
    <property type="match status" value="1"/>
</dbReference>
<organism evidence="14 15">
    <name type="scientific">Cognatilysobacter lacus</name>
    <dbReference type="NCBI Taxonomy" id="1643323"/>
    <lineage>
        <taxon>Bacteria</taxon>
        <taxon>Pseudomonadati</taxon>
        <taxon>Pseudomonadota</taxon>
        <taxon>Gammaproteobacteria</taxon>
        <taxon>Lysobacterales</taxon>
        <taxon>Lysobacteraceae</taxon>
        <taxon>Cognatilysobacter</taxon>
    </lineage>
</organism>
<dbReference type="SUPFAM" id="SSF46785">
    <property type="entry name" value="Winged helix' DNA-binding domain"/>
    <property type="match status" value="1"/>
</dbReference>
<evidence type="ECO:0000256" key="4">
    <source>
        <dbReference type="ARBA" id="ARBA00022491"/>
    </source>
</evidence>
<dbReference type="GO" id="GO:0006355">
    <property type="term" value="P:regulation of DNA-templated transcription"/>
    <property type="evidence" value="ECO:0007669"/>
    <property type="project" value="InterPro"/>
</dbReference>
<accession>A0A5D8YP94</accession>
<name>A0A5D8YP94_9GAMM</name>
<gene>
    <name evidence="14" type="ORF">FW784_12815</name>
</gene>
<dbReference type="InterPro" id="IPR018490">
    <property type="entry name" value="cNMP-bd_dom_sf"/>
</dbReference>
<dbReference type="PROSITE" id="PS51063">
    <property type="entry name" value="HTH_CRP_2"/>
    <property type="match status" value="1"/>
</dbReference>
<dbReference type="InterPro" id="IPR000595">
    <property type="entry name" value="cNMP-bd_dom"/>
</dbReference>
<dbReference type="SUPFAM" id="SSF51206">
    <property type="entry name" value="cAMP-binding domain-like"/>
    <property type="match status" value="1"/>
</dbReference>
<dbReference type="Gene3D" id="2.60.120.10">
    <property type="entry name" value="Jelly Rolls"/>
    <property type="match status" value="1"/>
</dbReference>
<keyword evidence="7" id="KW-0805">Transcription regulation</keyword>
<dbReference type="AlphaFoldDB" id="A0A5D8YP94"/>
<keyword evidence="9" id="KW-0238">DNA-binding</keyword>
<keyword evidence="10" id="KW-0010">Activator</keyword>
<evidence type="ECO:0000256" key="11">
    <source>
        <dbReference type="ARBA" id="ARBA00023163"/>
    </source>
</evidence>
<keyword evidence="6" id="KW-0973">c-di-GMP</keyword>
<dbReference type="EMBL" id="VTRV01000192">
    <property type="protein sequence ID" value="TZF84200.1"/>
    <property type="molecule type" value="Genomic_DNA"/>
</dbReference>
<dbReference type="OrthoDB" id="7643467at2"/>
<evidence type="ECO:0000256" key="9">
    <source>
        <dbReference type="ARBA" id="ARBA00023125"/>
    </source>
</evidence>
<comment type="subunit">
    <text evidence="2">Homodimer.</text>
</comment>
<dbReference type="Pfam" id="PF13545">
    <property type="entry name" value="HTH_Crp_2"/>
    <property type="match status" value="1"/>
</dbReference>
<evidence type="ECO:0000256" key="3">
    <source>
        <dbReference type="ARBA" id="ARBA00020769"/>
    </source>
</evidence>
<keyword evidence="8" id="KW-0843">Virulence</keyword>
<keyword evidence="4" id="KW-0678">Repressor</keyword>
<evidence type="ECO:0000313" key="15">
    <source>
        <dbReference type="Proteomes" id="UP000323164"/>
    </source>
</evidence>
<evidence type="ECO:0000256" key="8">
    <source>
        <dbReference type="ARBA" id="ARBA00023026"/>
    </source>
</evidence>
<evidence type="ECO:0000256" key="10">
    <source>
        <dbReference type="ARBA" id="ARBA00023159"/>
    </source>
</evidence>
<comment type="caution">
    <text evidence="14">The sequence shown here is derived from an EMBL/GenBank/DDBJ whole genome shotgun (WGS) entry which is preliminary data.</text>
</comment>